<dbReference type="Proteomes" id="UP000183760">
    <property type="component" value="Unassembled WGS sequence"/>
</dbReference>
<feature type="transmembrane region" description="Helical" evidence="1">
    <location>
        <begin position="207"/>
        <end position="227"/>
    </location>
</feature>
<feature type="transmembrane region" description="Helical" evidence="1">
    <location>
        <begin position="300"/>
        <end position="320"/>
    </location>
</feature>
<dbReference type="STRING" id="1334629.MFUL124B02_14975"/>
<keyword evidence="1" id="KW-1133">Transmembrane helix</keyword>
<feature type="transmembrane region" description="Helical" evidence="1">
    <location>
        <begin position="181"/>
        <end position="201"/>
    </location>
</feature>
<feature type="transmembrane region" description="Helical" evidence="1">
    <location>
        <begin position="239"/>
        <end position="260"/>
    </location>
</feature>
<organism evidence="2 5">
    <name type="scientific">Myxococcus fulvus</name>
    <dbReference type="NCBI Taxonomy" id="33"/>
    <lineage>
        <taxon>Bacteria</taxon>
        <taxon>Pseudomonadati</taxon>
        <taxon>Myxococcota</taxon>
        <taxon>Myxococcia</taxon>
        <taxon>Myxococcales</taxon>
        <taxon>Cystobacterineae</taxon>
        <taxon>Myxococcaceae</taxon>
        <taxon>Myxococcus</taxon>
    </lineage>
</organism>
<feature type="transmembrane region" description="Helical" evidence="1">
    <location>
        <begin position="155"/>
        <end position="174"/>
    </location>
</feature>
<keyword evidence="4" id="KW-1185">Reference proteome</keyword>
<evidence type="ECO:0000313" key="2">
    <source>
        <dbReference type="EMBL" id="GEN08939.1"/>
    </source>
</evidence>
<keyword evidence="1" id="KW-0472">Membrane</keyword>
<name>A0A511T457_MYXFU</name>
<accession>A0A511T457</accession>
<feature type="transmembrane region" description="Helical" evidence="1">
    <location>
        <begin position="96"/>
        <end position="118"/>
    </location>
</feature>
<evidence type="ECO:0000313" key="3">
    <source>
        <dbReference type="EMBL" id="SEU28566.1"/>
    </source>
</evidence>
<sequence length="339" mass="37400">MRSTSALTCPGCQAPRVQGAECPRCGIIYARAEARAARKAEEERAQREAAEQAPAPFEVDPAWLAPPELRSEVLPPSTPSIDASEEDAVHELRLRLVVVPLALLVGYLVATGSARFIVRLLTMYVHEVGHAVTAWLCGIPAIPAPWVTPTGSERWYSLAAMLAGALGFWAWRGWKLRRWDWLAWSVGLLVVQAFCTLGIPLWRTEVFIIFGGDAGMLILGTLLVASFHARPGGHLHARGLRWGFVFIGALAFWDGFHTWWRARTDAEEIPFGRMEGVGLSDPSRLVEDHGWSEGDLIRRYVTLGIACLAALAVFHGLQLWKERARLGAALRALPFLNGR</sequence>
<dbReference type="AlphaFoldDB" id="A0A511T457"/>
<dbReference type="EMBL" id="BJXR01000030">
    <property type="protein sequence ID" value="GEN08939.1"/>
    <property type="molecule type" value="Genomic_DNA"/>
</dbReference>
<evidence type="ECO:0000313" key="5">
    <source>
        <dbReference type="Proteomes" id="UP000321514"/>
    </source>
</evidence>
<reference evidence="2 5" key="2">
    <citation type="submission" date="2019-07" db="EMBL/GenBank/DDBJ databases">
        <title>Whole genome shotgun sequence of Myxococcus fulvus NBRC 100333.</title>
        <authorList>
            <person name="Hosoyama A."/>
            <person name="Uohara A."/>
            <person name="Ohji S."/>
            <person name="Ichikawa N."/>
        </authorList>
    </citation>
    <scope>NUCLEOTIDE SEQUENCE [LARGE SCALE GENOMIC DNA]</scope>
    <source>
        <strain evidence="2 5">NBRC 100333</strain>
    </source>
</reference>
<dbReference type="Proteomes" id="UP000321514">
    <property type="component" value="Unassembled WGS sequence"/>
</dbReference>
<proteinExistence type="predicted"/>
<dbReference type="RefSeq" id="WP_074957160.1">
    <property type="nucleotide sequence ID" value="NZ_BJXR01000030.1"/>
</dbReference>
<keyword evidence="1" id="KW-0812">Transmembrane</keyword>
<protein>
    <submittedName>
        <fullName evidence="2">Uncharacterized protein</fullName>
    </submittedName>
</protein>
<reference evidence="3 4" key="1">
    <citation type="submission" date="2016-10" db="EMBL/GenBank/DDBJ databases">
        <authorList>
            <person name="Varghese N."/>
            <person name="Submissions S."/>
        </authorList>
    </citation>
    <scope>NUCLEOTIDE SEQUENCE [LARGE SCALE GENOMIC DNA]</scope>
    <source>
        <strain evidence="3 4">DSM 16525</strain>
    </source>
</reference>
<dbReference type="OrthoDB" id="185917at2"/>
<dbReference type="EMBL" id="FOIB01000008">
    <property type="protein sequence ID" value="SEU28566.1"/>
    <property type="molecule type" value="Genomic_DNA"/>
</dbReference>
<gene>
    <name evidence="2" type="ORF">MFU01_39760</name>
    <name evidence="3" type="ORF">SAMN05443572_10824</name>
</gene>
<evidence type="ECO:0000256" key="1">
    <source>
        <dbReference type="SAM" id="Phobius"/>
    </source>
</evidence>
<evidence type="ECO:0000313" key="4">
    <source>
        <dbReference type="Proteomes" id="UP000183760"/>
    </source>
</evidence>
<comment type="caution">
    <text evidence="2">The sequence shown here is derived from an EMBL/GenBank/DDBJ whole genome shotgun (WGS) entry which is preliminary data.</text>
</comment>